<dbReference type="KEGG" id="gog:C1280_29960"/>
<protein>
    <recommendedName>
        <fullName evidence="4">Carboxypeptidase regulatory-like domain-containing protein</fullName>
    </recommendedName>
</protein>
<accession>A0A2Z3HB95</accession>
<dbReference type="AlphaFoldDB" id="A0A2Z3HB95"/>
<evidence type="ECO:0000256" key="1">
    <source>
        <dbReference type="SAM" id="SignalP"/>
    </source>
</evidence>
<dbReference type="OrthoDB" id="291697at2"/>
<feature type="chain" id="PRO_5016271369" description="Carboxypeptidase regulatory-like domain-containing protein" evidence="1">
    <location>
        <begin position="20"/>
        <end position="137"/>
    </location>
</feature>
<proteinExistence type="predicted"/>
<evidence type="ECO:0000313" key="3">
    <source>
        <dbReference type="Proteomes" id="UP000245802"/>
    </source>
</evidence>
<sequence>MIRCACACALLLAAAALVGCDKKRTDVARARVSGKVTLDGKAVETGTVTFDAANGEPPGTCTLLDGRYEGMAPVGKNKVRLAAMRKISMKEKMKIDGPGYDQTVEENLLPAKYNDGTIIREVVGDGPNTFDFDLKSK</sequence>
<keyword evidence="1" id="KW-0732">Signal</keyword>
<gene>
    <name evidence="2" type="ORF">C1280_29960</name>
</gene>
<feature type="signal peptide" evidence="1">
    <location>
        <begin position="1"/>
        <end position="19"/>
    </location>
</feature>
<organism evidence="2 3">
    <name type="scientific">Gemmata obscuriglobus</name>
    <dbReference type="NCBI Taxonomy" id="114"/>
    <lineage>
        <taxon>Bacteria</taxon>
        <taxon>Pseudomonadati</taxon>
        <taxon>Planctomycetota</taxon>
        <taxon>Planctomycetia</taxon>
        <taxon>Gemmatales</taxon>
        <taxon>Gemmataceae</taxon>
        <taxon>Gemmata</taxon>
    </lineage>
</organism>
<reference evidence="2 3" key="1">
    <citation type="submission" date="2018-01" db="EMBL/GenBank/DDBJ databases">
        <title>G. obscuriglobus.</title>
        <authorList>
            <person name="Franke J."/>
            <person name="Blomberg W."/>
            <person name="Selmecki A."/>
        </authorList>
    </citation>
    <scope>NUCLEOTIDE SEQUENCE [LARGE SCALE GENOMIC DNA]</scope>
    <source>
        <strain evidence="2 3">DSM 5831</strain>
    </source>
</reference>
<evidence type="ECO:0000313" key="2">
    <source>
        <dbReference type="EMBL" id="AWM40797.1"/>
    </source>
</evidence>
<keyword evidence="3" id="KW-1185">Reference proteome</keyword>
<evidence type="ECO:0008006" key="4">
    <source>
        <dbReference type="Google" id="ProtNLM"/>
    </source>
</evidence>
<name>A0A2Z3HB95_9BACT</name>
<dbReference type="Proteomes" id="UP000245802">
    <property type="component" value="Chromosome"/>
</dbReference>
<dbReference type="EMBL" id="CP025958">
    <property type="protein sequence ID" value="AWM40797.1"/>
    <property type="molecule type" value="Genomic_DNA"/>
</dbReference>
<dbReference type="PROSITE" id="PS51257">
    <property type="entry name" value="PROKAR_LIPOPROTEIN"/>
    <property type="match status" value="1"/>
</dbReference>
<dbReference type="RefSeq" id="WP_010040166.1">
    <property type="nucleotide sequence ID" value="NZ_CP025958.1"/>
</dbReference>